<dbReference type="SUPFAM" id="SSF69618">
    <property type="entry name" value="HemD-like"/>
    <property type="match status" value="1"/>
</dbReference>
<keyword evidence="3" id="KW-1185">Reference proteome</keyword>
<dbReference type="GO" id="GO:0033014">
    <property type="term" value="P:tetrapyrrole biosynthetic process"/>
    <property type="evidence" value="ECO:0007669"/>
    <property type="project" value="InterPro"/>
</dbReference>
<dbReference type="InterPro" id="IPR003754">
    <property type="entry name" value="4pyrrol_synth_uPrphyn_synth"/>
</dbReference>
<evidence type="ECO:0000313" key="2">
    <source>
        <dbReference type="EMBL" id="SOB80382.1"/>
    </source>
</evidence>
<reference evidence="2 3" key="1">
    <citation type="submission" date="2017-07" db="EMBL/GenBank/DDBJ databases">
        <authorList>
            <person name="Sun Z.S."/>
            <person name="Albrecht U."/>
            <person name="Echele G."/>
            <person name="Lee C.C."/>
        </authorList>
    </citation>
    <scope>NUCLEOTIDE SEQUENCE [LARGE SCALE GENOMIC DNA]</scope>
    <source>
        <strain evidence="2 3">CGMCC 1.12672</strain>
    </source>
</reference>
<dbReference type="EMBL" id="OBMI01000001">
    <property type="protein sequence ID" value="SOB80382.1"/>
    <property type="molecule type" value="Genomic_DNA"/>
</dbReference>
<accession>A0A285QJY4</accession>
<evidence type="ECO:0000313" key="3">
    <source>
        <dbReference type="Proteomes" id="UP000219494"/>
    </source>
</evidence>
<organism evidence="2 3">
    <name type="scientific">Sphingomonas guangdongensis</name>
    <dbReference type="NCBI Taxonomy" id="1141890"/>
    <lineage>
        <taxon>Bacteria</taxon>
        <taxon>Pseudomonadati</taxon>
        <taxon>Pseudomonadota</taxon>
        <taxon>Alphaproteobacteria</taxon>
        <taxon>Sphingomonadales</taxon>
        <taxon>Sphingomonadaceae</taxon>
        <taxon>Sphingomonas</taxon>
    </lineage>
</organism>
<name>A0A285QJY4_9SPHN</name>
<dbReference type="OrthoDB" id="7424801at2"/>
<gene>
    <name evidence="2" type="ORF">SAMN06297144_1033</name>
</gene>
<dbReference type="GO" id="GO:0004852">
    <property type="term" value="F:uroporphyrinogen-III synthase activity"/>
    <property type="evidence" value="ECO:0007669"/>
    <property type="project" value="InterPro"/>
</dbReference>
<proteinExistence type="predicted"/>
<dbReference type="AlphaFoldDB" id="A0A285QJY4"/>
<dbReference type="RefSeq" id="WP_097062853.1">
    <property type="nucleotide sequence ID" value="NZ_OBMI01000001.1"/>
</dbReference>
<dbReference type="Proteomes" id="UP000219494">
    <property type="component" value="Unassembled WGS sequence"/>
</dbReference>
<protein>
    <submittedName>
        <fullName evidence="2">Uroporphyrinogen-III synthase</fullName>
    </submittedName>
</protein>
<dbReference type="Pfam" id="PF02602">
    <property type="entry name" value="HEM4"/>
    <property type="match status" value="1"/>
</dbReference>
<feature type="domain" description="Tetrapyrrole biosynthesis uroporphyrinogen III synthase" evidence="1">
    <location>
        <begin position="16"/>
        <end position="196"/>
    </location>
</feature>
<dbReference type="Gene3D" id="3.40.50.10090">
    <property type="match status" value="1"/>
</dbReference>
<dbReference type="InterPro" id="IPR036108">
    <property type="entry name" value="4pyrrol_syn_uPrphyn_synt_sf"/>
</dbReference>
<sequence length="208" mass="20990">MSRPLGVLRPEPGNAATAARIAGLGHRTLRLPLFAVTPVAWEAPDPGDFDALLLTSANAVRHGGDQLAGLRALPVIAVGAATARAARDAGLTVTQIGEAGVAALRLPPRVLHLAGREHHAVPEADTRIVYDSVALSPDLSGLSDGVALVHSPRAGARLAKLVAERRGIAVAAISPAAAAAAGSGWRAIAVADRPDDVATIAAALTLAD</sequence>
<evidence type="ECO:0000259" key="1">
    <source>
        <dbReference type="Pfam" id="PF02602"/>
    </source>
</evidence>